<comment type="caution">
    <text evidence="2">The sequence shown here is derived from an EMBL/GenBank/DDBJ whole genome shotgun (WGS) entry which is preliminary data.</text>
</comment>
<feature type="region of interest" description="Disordered" evidence="1">
    <location>
        <begin position="42"/>
        <end position="80"/>
    </location>
</feature>
<gene>
    <name evidence="2" type="ORF">GCM10023321_73250</name>
</gene>
<keyword evidence="3" id="KW-1185">Reference proteome</keyword>
<sequence length="323" mass="34086">MFAVIFRPGHDPHVPQNDQLLAHHVPVVAGLLAADLGGGETGWVGEDRPQERQRCHRRRGQQLGQPGIGRVPQRRHPGPHLVDARRPADQLGEPLDLGPVAGVGDPGRGRVGEVAQQLAGGDGGVEAHAVGVEIPGEQPELGQRVEPVGVGLLLGEAVGGRGDPVQQRPHRVIAHVARERGQPHVEDHADLGDQRDERLGAHEVQPAVPEHRGQPPQLVVGVRVQLVVQVVERVPQPLGKAGAGVAHPVVDGGADQAHVHQPRKAGRGSACRGGSQPLDQPAALDAFRLRARDGVEQVTDRAGRRQPGAAGQWAVGDLPDSLE</sequence>
<name>A0ABP9R9R3_9PSEU</name>
<reference evidence="3" key="1">
    <citation type="journal article" date="2019" name="Int. J. Syst. Evol. Microbiol.">
        <title>The Global Catalogue of Microorganisms (GCM) 10K type strain sequencing project: providing services to taxonomists for standard genome sequencing and annotation.</title>
        <authorList>
            <consortium name="The Broad Institute Genomics Platform"/>
            <consortium name="The Broad Institute Genome Sequencing Center for Infectious Disease"/>
            <person name="Wu L."/>
            <person name="Ma J."/>
        </authorList>
    </citation>
    <scope>NUCLEOTIDE SEQUENCE [LARGE SCALE GENOMIC DNA]</scope>
    <source>
        <strain evidence="3">JCM 18303</strain>
    </source>
</reference>
<evidence type="ECO:0000313" key="3">
    <source>
        <dbReference type="Proteomes" id="UP001428817"/>
    </source>
</evidence>
<dbReference type="EMBL" id="BAABJP010000052">
    <property type="protein sequence ID" value="GAA5172848.1"/>
    <property type="molecule type" value="Genomic_DNA"/>
</dbReference>
<feature type="region of interest" description="Disordered" evidence="1">
    <location>
        <begin position="298"/>
        <end position="323"/>
    </location>
</feature>
<protein>
    <submittedName>
        <fullName evidence="2">Uncharacterized protein</fullName>
    </submittedName>
</protein>
<feature type="region of interest" description="Disordered" evidence="1">
    <location>
        <begin position="259"/>
        <end position="279"/>
    </location>
</feature>
<organism evidence="2 3">
    <name type="scientific">Pseudonocardia eucalypti</name>
    <dbReference type="NCBI Taxonomy" id="648755"/>
    <lineage>
        <taxon>Bacteria</taxon>
        <taxon>Bacillati</taxon>
        <taxon>Actinomycetota</taxon>
        <taxon>Actinomycetes</taxon>
        <taxon>Pseudonocardiales</taxon>
        <taxon>Pseudonocardiaceae</taxon>
        <taxon>Pseudonocardia</taxon>
    </lineage>
</organism>
<evidence type="ECO:0000313" key="2">
    <source>
        <dbReference type="EMBL" id="GAA5172848.1"/>
    </source>
</evidence>
<dbReference type="Proteomes" id="UP001428817">
    <property type="component" value="Unassembled WGS sequence"/>
</dbReference>
<accession>A0ABP9R9R3</accession>
<proteinExistence type="predicted"/>
<evidence type="ECO:0000256" key="1">
    <source>
        <dbReference type="SAM" id="MobiDB-lite"/>
    </source>
</evidence>